<feature type="binding site" evidence="15">
    <location>
        <position position="367"/>
    </location>
    <ligand>
        <name>Mg(2+)</name>
        <dbReference type="ChEBI" id="CHEBI:18420"/>
    </ligand>
</feature>
<feature type="domain" description="P-type ATPase A" evidence="18">
    <location>
        <begin position="113"/>
        <end position="257"/>
    </location>
</feature>
<evidence type="ECO:0000259" key="20">
    <source>
        <dbReference type="Pfam" id="PF16212"/>
    </source>
</evidence>
<keyword evidence="4 16" id="KW-0812">Transmembrane</keyword>
<dbReference type="SFLD" id="SFLDG00002">
    <property type="entry name" value="C1.7:_P-type_atpase_like"/>
    <property type="match status" value="1"/>
</dbReference>
<dbReference type="Pfam" id="PF16212">
    <property type="entry name" value="PhoLip_ATPase_C"/>
    <property type="match status" value="1"/>
</dbReference>
<evidence type="ECO:0000256" key="6">
    <source>
        <dbReference type="ARBA" id="ARBA00022741"/>
    </source>
</evidence>
<dbReference type="InterPro" id="IPR008250">
    <property type="entry name" value="ATPase_P-typ_transduc_dom_A_sf"/>
</dbReference>
<dbReference type="NCBIfam" id="TIGR01494">
    <property type="entry name" value="ATPase_P-type"/>
    <property type="match status" value="1"/>
</dbReference>
<keyword evidence="9 16" id="KW-1278">Translocase</keyword>
<dbReference type="InterPro" id="IPR059000">
    <property type="entry name" value="ATPase_P-type_domA"/>
</dbReference>
<feature type="binding site" evidence="14">
    <location>
        <position position="573"/>
    </location>
    <ligand>
        <name>ATP</name>
        <dbReference type="ChEBI" id="CHEBI:30616"/>
    </ligand>
</feature>
<dbReference type="RefSeq" id="XP_020432630.1">
    <property type="nucleotide sequence ID" value="XM_020578182.1"/>
</dbReference>
<comment type="cofactor">
    <cofactor evidence="15">
        <name>Mg(2+)</name>
        <dbReference type="ChEBI" id="CHEBI:18420"/>
    </cofactor>
</comment>
<dbReference type="SUPFAM" id="SSF81653">
    <property type="entry name" value="Calcium ATPase, transduction domain A"/>
    <property type="match status" value="1"/>
</dbReference>
<feature type="transmembrane region" description="Helical" evidence="16">
    <location>
        <begin position="59"/>
        <end position="76"/>
    </location>
</feature>
<keyword evidence="22" id="KW-1185">Reference proteome</keyword>
<dbReference type="GO" id="GO:0016887">
    <property type="term" value="F:ATP hydrolysis activity"/>
    <property type="evidence" value="ECO:0007669"/>
    <property type="project" value="InterPro"/>
</dbReference>
<evidence type="ECO:0000256" key="3">
    <source>
        <dbReference type="ARBA" id="ARBA00022448"/>
    </source>
</evidence>
<keyword evidence="6 14" id="KW-0547">Nucleotide-binding</keyword>
<feature type="binding site" evidence="14">
    <location>
        <position position="365"/>
    </location>
    <ligand>
        <name>ATP</name>
        <dbReference type="ChEBI" id="CHEBI:30616"/>
    </ligand>
</feature>
<dbReference type="InterPro" id="IPR006539">
    <property type="entry name" value="P-type_ATPase_IV"/>
</dbReference>
<feature type="binding site" evidence="15">
    <location>
        <position position="815"/>
    </location>
    <ligand>
        <name>Mg(2+)</name>
        <dbReference type="ChEBI" id="CHEBI:18420"/>
    </ligand>
</feature>
<feature type="binding site" evidence="14">
    <location>
        <position position="815"/>
    </location>
    <ligand>
        <name>ATP</name>
        <dbReference type="ChEBI" id="CHEBI:30616"/>
    </ligand>
</feature>
<feature type="binding site" evidence="14">
    <location>
        <position position="688"/>
    </location>
    <ligand>
        <name>ATP</name>
        <dbReference type="ChEBI" id="CHEBI:30616"/>
    </ligand>
</feature>
<dbReference type="SFLD" id="SFLDS00003">
    <property type="entry name" value="Haloacid_Dehalogenase"/>
    <property type="match status" value="1"/>
</dbReference>
<evidence type="ECO:0000313" key="21">
    <source>
        <dbReference type="EMBL" id="EFA80510.1"/>
    </source>
</evidence>
<dbReference type="InterPro" id="IPR023298">
    <property type="entry name" value="ATPase_P-typ_TM_dom_sf"/>
</dbReference>
<feature type="region of interest" description="Disordered" evidence="17">
    <location>
        <begin position="393"/>
        <end position="413"/>
    </location>
</feature>
<dbReference type="InterPro" id="IPR036412">
    <property type="entry name" value="HAD-like_sf"/>
</dbReference>
<dbReference type="GO" id="GO:0045332">
    <property type="term" value="P:phospholipid translocation"/>
    <property type="evidence" value="ECO:0007669"/>
    <property type="project" value="TreeGrafter"/>
</dbReference>
<feature type="binding site" evidence="14">
    <location>
        <position position="690"/>
    </location>
    <ligand>
        <name>ATP</name>
        <dbReference type="ChEBI" id="CHEBI:30616"/>
    </ligand>
</feature>
<keyword evidence="5 15" id="KW-0479">Metal-binding</keyword>
<evidence type="ECO:0000256" key="11">
    <source>
        <dbReference type="ARBA" id="ARBA00023136"/>
    </source>
</evidence>
<keyword evidence="7 14" id="KW-0067">ATP-binding</keyword>
<dbReference type="SUPFAM" id="SSF56784">
    <property type="entry name" value="HAD-like"/>
    <property type="match status" value="1"/>
</dbReference>
<evidence type="ECO:0000256" key="4">
    <source>
        <dbReference type="ARBA" id="ARBA00022692"/>
    </source>
</evidence>
<dbReference type="FunFam" id="3.40.50.1000:FF:000130">
    <property type="entry name" value="Phospholipid-transporting ATPase"/>
    <property type="match status" value="1"/>
</dbReference>
<feature type="transmembrane region" description="Helical" evidence="16">
    <location>
        <begin position="988"/>
        <end position="1010"/>
    </location>
</feature>
<feature type="binding site" evidence="14">
    <location>
        <position position="785"/>
    </location>
    <ligand>
        <name>ATP</name>
        <dbReference type="ChEBI" id="CHEBI:30616"/>
    </ligand>
</feature>
<feature type="binding site" evidence="14">
    <location>
        <position position="608"/>
    </location>
    <ligand>
        <name>ATP</name>
        <dbReference type="ChEBI" id="CHEBI:30616"/>
    </ligand>
</feature>
<evidence type="ECO:0000256" key="2">
    <source>
        <dbReference type="ARBA" id="ARBA00008109"/>
    </source>
</evidence>
<feature type="binding site" evidence="14">
    <location>
        <position position="814"/>
    </location>
    <ligand>
        <name>ATP</name>
        <dbReference type="ChEBI" id="CHEBI:30616"/>
    </ligand>
</feature>
<feature type="active site" description="4-aspartylphosphate intermediate" evidence="13">
    <location>
        <position position="365"/>
    </location>
</feature>
<feature type="binding site" evidence="14">
    <location>
        <position position="549"/>
    </location>
    <ligand>
        <name>ATP</name>
        <dbReference type="ChEBI" id="CHEBI:30616"/>
    </ligand>
</feature>
<dbReference type="InterPro" id="IPR032631">
    <property type="entry name" value="P-type_ATPase_N"/>
</dbReference>
<dbReference type="EC" id="7.6.2.1" evidence="16"/>
<feature type="compositionally biased region" description="Polar residues" evidence="17">
    <location>
        <begin position="397"/>
        <end position="407"/>
    </location>
</feature>
<sequence>MDKIKKLFSKKPDTRERRVIIDEEQPPTKSPYVNNYIATSKYTLLTFLPKNLFQQFTRIANFYFLFIVIISFTDVSPNKPGGSIFGLVLVIGINAAKEAYEDFKRYQSDKEINNRKANVIRKGVETQELWMNLMVGDIVVVRNAEQFPADLVLLSSSGEMSPGMCFIETSNLDGETSLKSKQSLMETNHLQNSVDFSNFRAILEYEAPSVSLTSFNGRMSINNQPYSLSLDQLLIRGTVLMNTKVIYGVVTYTGHQTKYMLNTKETPSKRSRMDSTKERGAGQWYLDLSTNYSLETLKGFFTYVVLFATIAPFSLYVSLELARVLQLVSINKDKHMYHEETKTFAKARTSNLNEELGQVEYIFSDKTGTLTRNQMEFKRCSVNGVIYGPSEGDHQSLEISSTSSKPTTNHDHINTNLISTSFKNEEEEDFGNDKLMSSNSIGMTDLSKSKAPVSSNEQTIVPKIDLNDPDSLDFFLGLAICHTVIPESVDDQGKILLLVKYSSSSPDEIALVKEASSAGVKFHTRTPAHLGISVLGEEREYKLLNVLEFSSDRKRMSVIVKNYNTDDIILYCKGADSAILSQLAPDSSMPMVKLNQDNLHSFSCQGLRTLCVAKRIVTAEEYGPWSQRMKEANLLLNNRSQRISEVSLEIEKSWHFLGVVGIEDRLQEHVPETIKTLSKAGIKIWMLTGDKQETAINIGISCNLLDSKDLMILNENNKDLLLAKINQYLQELESVGVGADENSNVEKKNAIVIDGPTMVFMFQDKEVEDAFYRLSKNVNSVVCCRVTPFQKSEVVRIVKDRTSSVTLAIGDGANDVSMIQIAHVGIGISGFEGRQAVLASDYAISQFCFLERLLLVHGRYNFKRLSTLLCFSFWKNIATVLLQLWFNIDTQFSGQTYIDEINNILINILYTSFPIIVYAVTDRDIHPKFLKKYPILFKETQKGDNFNWKIFSTWILHGIYCSVVIYYVMSSVFDDGPTGSNGKIGGLWSQAAASLFALTLMIQLMLILTVNSWNRVQHWATWVSIAFFFVFQIAYSFLASMFGNLYYYMVFVNLLTQPAFYLAVIVTVVICLLPVYFTILEGYLRLAPFKGINSASYWLCFIETLNIELEQALKSFELFQIVKNL</sequence>
<organism evidence="21 22">
    <name type="scientific">Heterostelium pallidum (strain ATCC 26659 / Pp 5 / PN500)</name>
    <name type="common">Cellular slime mold</name>
    <name type="synonym">Polysphondylium pallidum</name>
    <dbReference type="NCBI Taxonomy" id="670386"/>
    <lineage>
        <taxon>Eukaryota</taxon>
        <taxon>Amoebozoa</taxon>
        <taxon>Evosea</taxon>
        <taxon>Eumycetozoa</taxon>
        <taxon>Dictyostelia</taxon>
        <taxon>Acytosteliales</taxon>
        <taxon>Acytosteliaceae</taxon>
        <taxon>Heterostelium</taxon>
    </lineage>
</organism>
<keyword evidence="8 15" id="KW-0460">Magnesium</keyword>
<dbReference type="AlphaFoldDB" id="D3BF29"/>
<dbReference type="Pfam" id="PF16209">
    <property type="entry name" value="PhoLip_ATPase_N"/>
    <property type="match status" value="1"/>
</dbReference>
<feature type="binding site" evidence="14">
    <location>
        <position position="366"/>
    </location>
    <ligand>
        <name>ATP</name>
        <dbReference type="ChEBI" id="CHEBI:30616"/>
    </ligand>
</feature>
<comment type="catalytic activity">
    <reaction evidence="12 16">
        <text>ATP + H2O + phospholipidSide 1 = ADP + phosphate + phospholipidSide 2.</text>
        <dbReference type="EC" id="7.6.2.1"/>
    </reaction>
</comment>
<feature type="transmembrane region" description="Helical" evidence="16">
    <location>
        <begin position="946"/>
        <end position="968"/>
    </location>
</feature>
<evidence type="ECO:0000313" key="22">
    <source>
        <dbReference type="Proteomes" id="UP000001396"/>
    </source>
</evidence>
<evidence type="ECO:0000256" key="10">
    <source>
        <dbReference type="ARBA" id="ARBA00022989"/>
    </source>
</evidence>
<gene>
    <name evidence="21" type="ORF">PPL_07346</name>
</gene>
<evidence type="ECO:0000259" key="19">
    <source>
        <dbReference type="Pfam" id="PF16209"/>
    </source>
</evidence>
<dbReference type="PANTHER" id="PTHR24092:SF180">
    <property type="entry name" value="PHOSPHOLIPID-TRANSPORTING ATPASE DNF1-RELATED"/>
    <property type="match status" value="1"/>
</dbReference>
<evidence type="ECO:0000256" key="16">
    <source>
        <dbReference type="RuleBase" id="RU362033"/>
    </source>
</evidence>
<evidence type="ECO:0000259" key="18">
    <source>
        <dbReference type="Pfam" id="PF00122"/>
    </source>
</evidence>
<proteinExistence type="inferred from homology"/>
<keyword evidence="10 16" id="KW-1133">Transmembrane helix</keyword>
<feature type="domain" description="P-type ATPase C-terminal" evidence="20">
    <location>
        <begin position="837"/>
        <end position="1077"/>
    </location>
</feature>
<evidence type="ECO:0000256" key="15">
    <source>
        <dbReference type="PIRSR" id="PIRSR606539-3"/>
    </source>
</evidence>
<name>D3BF29_HETP5</name>
<dbReference type="Gene3D" id="3.40.1110.10">
    <property type="entry name" value="Calcium-transporting ATPase, cytoplasmic domain N"/>
    <property type="match status" value="1"/>
</dbReference>
<dbReference type="Pfam" id="PF00122">
    <property type="entry name" value="E1-E2_ATPase"/>
    <property type="match status" value="1"/>
</dbReference>
<comment type="subcellular location">
    <subcellularLocation>
        <location evidence="1">Endomembrane system</location>
        <topology evidence="1">Multi-pass membrane protein</topology>
    </subcellularLocation>
    <subcellularLocation>
        <location evidence="16">Membrane</location>
        <topology evidence="16">Multi-pass membrane protein</topology>
    </subcellularLocation>
</comment>
<dbReference type="GO" id="GO:0140326">
    <property type="term" value="F:ATPase-coupled intramembrane lipid transporter activity"/>
    <property type="evidence" value="ECO:0007669"/>
    <property type="project" value="UniProtKB-EC"/>
</dbReference>
<dbReference type="Pfam" id="PF13246">
    <property type="entry name" value="Cation_ATPase"/>
    <property type="match status" value="1"/>
</dbReference>
<comment type="caution">
    <text evidence="21">The sequence shown here is derived from an EMBL/GenBank/DDBJ whole genome shotgun (WGS) entry which is preliminary data.</text>
</comment>
<dbReference type="InterPro" id="IPR001757">
    <property type="entry name" value="P_typ_ATPase"/>
</dbReference>
<dbReference type="GO" id="GO:0012505">
    <property type="term" value="C:endomembrane system"/>
    <property type="evidence" value="ECO:0007669"/>
    <property type="project" value="UniProtKB-SubCell"/>
</dbReference>
<keyword evidence="11 16" id="KW-0472">Membrane</keyword>
<dbReference type="InterPro" id="IPR023299">
    <property type="entry name" value="ATPase_P-typ_cyto_dom_N"/>
</dbReference>
<feature type="transmembrane region" description="Helical" evidence="16">
    <location>
        <begin position="1022"/>
        <end position="1047"/>
    </location>
</feature>
<dbReference type="GO" id="GO:0005886">
    <property type="term" value="C:plasma membrane"/>
    <property type="evidence" value="ECO:0007669"/>
    <property type="project" value="TreeGrafter"/>
</dbReference>
<feature type="binding site" evidence="14">
    <location>
        <position position="508"/>
    </location>
    <ligand>
        <name>ATP</name>
        <dbReference type="ChEBI" id="CHEBI:30616"/>
    </ligand>
</feature>
<dbReference type="SUPFAM" id="SSF81660">
    <property type="entry name" value="Metal cation-transporting ATPase, ATP-binding domain N"/>
    <property type="match status" value="1"/>
</dbReference>
<dbReference type="Gene3D" id="2.70.150.10">
    <property type="entry name" value="Calcium-transporting ATPase, cytoplasmic transduction domain A"/>
    <property type="match status" value="1"/>
</dbReference>
<keyword evidence="3" id="KW-0813">Transport</keyword>
<feature type="binding site" evidence="14">
    <location>
        <position position="367"/>
    </location>
    <ligand>
        <name>ATP</name>
        <dbReference type="ChEBI" id="CHEBI:30616"/>
    </ligand>
</feature>
<evidence type="ECO:0000256" key="14">
    <source>
        <dbReference type="PIRSR" id="PIRSR606539-2"/>
    </source>
</evidence>
<feature type="transmembrane region" description="Helical" evidence="16">
    <location>
        <begin position="1059"/>
        <end position="1080"/>
    </location>
</feature>
<evidence type="ECO:0000256" key="17">
    <source>
        <dbReference type="SAM" id="MobiDB-lite"/>
    </source>
</evidence>
<dbReference type="InterPro" id="IPR018303">
    <property type="entry name" value="ATPase_P-typ_P_site"/>
</dbReference>
<feature type="domain" description="P-type ATPase N-terminal" evidence="19">
    <location>
        <begin position="23"/>
        <end position="80"/>
    </location>
</feature>
<dbReference type="EMBL" id="ADBJ01000031">
    <property type="protein sequence ID" value="EFA80510.1"/>
    <property type="molecule type" value="Genomic_DNA"/>
</dbReference>
<feature type="binding site" evidence="15">
    <location>
        <position position="811"/>
    </location>
    <ligand>
        <name>Mg(2+)</name>
        <dbReference type="ChEBI" id="CHEBI:18420"/>
    </ligand>
</feature>
<evidence type="ECO:0000256" key="7">
    <source>
        <dbReference type="ARBA" id="ARBA00022840"/>
    </source>
</evidence>
<dbReference type="Gene3D" id="3.40.50.1000">
    <property type="entry name" value="HAD superfamily/HAD-like"/>
    <property type="match status" value="1"/>
</dbReference>
<dbReference type="PRINTS" id="PR00119">
    <property type="entry name" value="CATATPASE"/>
</dbReference>
<dbReference type="InterPro" id="IPR044492">
    <property type="entry name" value="P_typ_ATPase_HD_dom"/>
</dbReference>
<dbReference type="NCBIfam" id="TIGR01652">
    <property type="entry name" value="ATPase-Plipid"/>
    <property type="match status" value="1"/>
</dbReference>
<feature type="transmembrane region" description="Helical" evidence="16">
    <location>
        <begin position="904"/>
        <end position="925"/>
    </location>
</feature>
<feature type="binding site" evidence="15">
    <location>
        <position position="365"/>
    </location>
    <ligand>
        <name>Mg(2+)</name>
        <dbReference type="ChEBI" id="CHEBI:18420"/>
    </ligand>
</feature>
<evidence type="ECO:0000256" key="9">
    <source>
        <dbReference type="ARBA" id="ARBA00022967"/>
    </source>
</evidence>
<dbReference type="InterPro" id="IPR023214">
    <property type="entry name" value="HAD_sf"/>
</dbReference>
<dbReference type="GO" id="GO:0000287">
    <property type="term" value="F:magnesium ion binding"/>
    <property type="evidence" value="ECO:0007669"/>
    <property type="project" value="UniProtKB-UniRule"/>
</dbReference>
<dbReference type="InParanoid" id="D3BF29"/>
<dbReference type="SFLD" id="SFLDF00027">
    <property type="entry name" value="p-type_atpase"/>
    <property type="match status" value="1"/>
</dbReference>
<dbReference type="FunFam" id="3.40.50.1000:FF:000001">
    <property type="entry name" value="Phospholipid-transporting ATPase IC"/>
    <property type="match status" value="1"/>
</dbReference>
<dbReference type="InterPro" id="IPR032630">
    <property type="entry name" value="P_typ_ATPase_c"/>
</dbReference>
<evidence type="ECO:0000256" key="8">
    <source>
        <dbReference type="ARBA" id="ARBA00022842"/>
    </source>
</evidence>
<feature type="binding site" evidence="14">
    <location>
        <position position="689"/>
    </location>
    <ligand>
        <name>ATP</name>
        <dbReference type="ChEBI" id="CHEBI:30616"/>
    </ligand>
</feature>
<protein>
    <recommendedName>
        <fullName evidence="16">Phospholipid-transporting ATPase</fullName>
        <ecNumber evidence="16">7.6.2.1</ecNumber>
    </recommendedName>
</protein>
<reference evidence="21 22" key="1">
    <citation type="journal article" date="2011" name="Genome Res.">
        <title>Phylogeny-wide analysis of social amoeba genomes highlights ancient origins for complex intercellular communication.</title>
        <authorList>
            <person name="Heidel A.J."/>
            <person name="Lawal H.M."/>
            <person name="Felder M."/>
            <person name="Schilde C."/>
            <person name="Helps N.R."/>
            <person name="Tunggal B."/>
            <person name="Rivero F."/>
            <person name="John U."/>
            <person name="Schleicher M."/>
            <person name="Eichinger L."/>
            <person name="Platzer M."/>
            <person name="Noegel A.A."/>
            <person name="Schaap P."/>
            <person name="Gloeckner G."/>
        </authorList>
    </citation>
    <scope>NUCLEOTIDE SEQUENCE [LARGE SCALE GENOMIC DNA]</scope>
    <source>
        <strain evidence="22">ATCC 26659 / Pp 5 / PN500</strain>
    </source>
</reference>
<dbReference type="STRING" id="670386.D3BF29"/>
<evidence type="ECO:0000256" key="1">
    <source>
        <dbReference type="ARBA" id="ARBA00004127"/>
    </source>
</evidence>
<dbReference type="GeneID" id="31362827"/>
<evidence type="ECO:0000256" key="13">
    <source>
        <dbReference type="PIRSR" id="PIRSR606539-1"/>
    </source>
</evidence>
<dbReference type="GO" id="GO:0005524">
    <property type="term" value="F:ATP binding"/>
    <property type="evidence" value="ECO:0007669"/>
    <property type="project" value="UniProtKB-UniRule"/>
</dbReference>
<comment type="similarity">
    <text evidence="2 16">Belongs to the cation transport ATPase (P-type) (TC 3.A.3) family. Type IV subfamily.</text>
</comment>
<dbReference type="FunCoup" id="D3BF29">
    <property type="interactions" value="4"/>
</dbReference>
<dbReference type="OMA" id="AFAMNKQ"/>
<dbReference type="PROSITE" id="PS00154">
    <property type="entry name" value="ATPASE_E1_E2"/>
    <property type="match status" value="1"/>
</dbReference>
<feature type="binding site" evidence="14">
    <location>
        <position position="791"/>
    </location>
    <ligand>
        <name>ATP</name>
        <dbReference type="ChEBI" id="CHEBI:30616"/>
    </ligand>
</feature>
<dbReference type="Proteomes" id="UP000001396">
    <property type="component" value="Unassembled WGS sequence"/>
</dbReference>
<evidence type="ECO:0000256" key="5">
    <source>
        <dbReference type="ARBA" id="ARBA00022723"/>
    </source>
</evidence>
<dbReference type="SUPFAM" id="SSF81665">
    <property type="entry name" value="Calcium ATPase, transmembrane domain M"/>
    <property type="match status" value="1"/>
</dbReference>
<evidence type="ECO:0000256" key="12">
    <source>
        <dbReference type="ARBA" id="ARBA00034036"/>
    </source>
</evidence>
<dbReference type="PANTHER" id="PTHR24092">
    <property type="entry name" value="PROBABLE PHOSPHOLIPID-TRANSPORTING ATPASE"/>
    <property type="match status" value="1"/>
</dbReference>
<accession>D3BF29</accession>